<keyword evidence="1" id="KW-0812">Transmembrane</keyword>
<feature type="transmembrane region" description="Helical" evidence="1">
    <location>
        <begin position="160"/>
        <end position="179"/>
    </location>
</feature>
<reference evidence="3" key="1">
    <citation type="submission" date="2014-03" db="EMBL/GenBank/DDBJ databases">
        <authorList>
            <person name="Aksoy S."/>
            <person name="Warren W."/>
            <person name="Wilson R.K."/>
        </authorList>
    </citation>
    <scope>NUCLEOTIDE SEQUENCE [LARGE SCALE GENOMIC DNA]</scope>
    <source>
        <strain evidence="3">IAEA</strain>
    </source>
</reference>
<accession>A0A1B0A3D9</accession>
<reference evidence="2" key="2">
    <citation type="submission" date="2020-05" db="UniProtKB">
        <authorList>
            <consortium name="EnsemblMetazoa"/>
        </authorList>
    </citation>
    <scope>IDENTIFICATION</scope>
    <source>
        <strain evidence="2">IAEA</strain>
    </source>
</reference>
<keyword evidence="1" id="KW-0472">Membrane</keyword>
<feature type="transmembrane region" description="Helical" evidence="1">
    <location>
        <begin position="230"/>
        <end position="250"/>
    </location>
</feature>
<name>A0A1B0A3D9_GLOPL</name>
<organism evidence="2 3">
    <name type="scientific">Glossina pallidipes</name>
    <name type="common">Tsetse fly</name>
    <dbReference type="NCBI Taxonomy" id="7398"/>
    <lineage>
        <taxon>Eukaryota</taxon>
        <taxon>Metazoa</taxon>
        <taxon>Ecdysozoa</taxon>
        <taxon>Arthropoda</taxon>
        <taxon>Hexapoda</taxon>
        <taxon>Insecta</taxon>
        <taxon>Pterygota</taxon>
        <taxon>Neoptera</taxon>
        <taxon>Endopterygota</taxon>
        <taxon>Diptera</taxon>
        <taxon>Brachycera</taxon>
        <taxon>Muscomorpha</taxon>
        <taxon>Hippoboscoidea</taxon>
        <taxon>Glossinidae</taxon>
        <taxon>Glossina</taxon>
    </lineage>
</organism>
<evidence type="ECO:0000256" key="1">
    <source>
        <dbReference type="SAM" id="Phobius"/>
    </source>
</evidence>
<evidence type="ECO:0000313" key="3">
    <source>
        <dbReference type="Proteomes" id="UP000092445"/>
    </source>
</evidence>
<proteinExistence type="predicted"/>
<protein>
    <submittedName>
        <fullName evidence="2">Uncharacterized protein</fullName>
    </submittedName>
</protein>
<keyword evidence="1" id="KW-1133">Transmembrane helix</keyword>
<dbReference type="AlphaFoldDB" id="A0A1B0A3D9"/>
<dbReference type="EnsemblMetazoa" id="GPAI033237-RA">
    <property type="protein sequence ID" value="GPAI033237-PA"/>
    <property type="gene ID" value="GPAI033237"/>
</dbReference>
<evidence type="ECO:0000313" key="2">
    <source>
        <dbReference type="EnsemblMetazoa" id="GPAI033237-PA"/>
    </source>
</evidence>
<dbReference type="Proteomes" id="UP000092445">
    <property type="component" value="Unassembled WGS sequence"/>
</dbReference>
<dbReference type="VEuPathDB" id="VectorBase:GPAI033237"/>
<keyword evidence="3" id="KW-1185">Reference proteome</keyword>
<sequence>MSLQKDNLVEIMLPKSYLRRRFCKSNKITRLRTIQILGGMNFGLTLHSFLNLQRLLSGMALLLIQIQPKGIPMATISRNDIKNLKSLKTTRNPLFLSESIITKYCIVKSIEPIISDLYNVHRLSIAASRIRFNKALAVKNYLTVSFFDLMHELDVFEHQYVSASVAFISFYMGVASFFLTPKNELARTYLRAYVSIRNNYYARFEGDINDFFEHEVFDDEDYQMAMNLTLIQLILMFSGMVIVVQAYMIYARVLNTLARRGAPNQGGPV</sequence>